<evidence type="ECO:0000313" key="2">
    <source>
        <dbReference type="EMBL" id="CAA7018811.1"/>
    </source>
</evidence>
<feature type="compositionally biased region" description="Basic and acidic residues" evidence="1">
    <location>
        <begin position="56"/>
        <end position="65"/>
    </location>
</feature>
<proteinExistence type="predicted"/>
<sequence>MCRFHNLFEFVVRFRQADRLACEFDRIGARIAGLTCVLFRGFQEPRRSRILTPPEEIARGKRPVVEPDDDFVEDSTMQDAPFPETPGDDETEDSVTEIEMHRFRTLLDMRFAGT</sequence>
<organism evidence="2 3">
    <name type="scientific">Microthlaspi erraticum</name>
    <dbReference type="NCBI Taxonomy" id="1685480"/>
    <lineage>
        <taxon>Eukaryota</taxon>
        <taxon>Viridiplantae</taxon>
        <taxon>Streptophyta</taxon>
        <taxon>Embryophyta</taxon>
        <taxon>Tracheophyta</taxon>
        <taxon>Spermatophyta</taxon>
        <taxon>Magnoliopsida</taxon>
        <taxon>eudicotyledons</taxon>
        <taxon>Gunneridae</taxon>
        <taxon>Pentapetalae</taxon>
        <taxon>rosids</taxon>
        <taxon>malvids</taxon>
        <taxon>Brassicales</taxon>
        <taxon>Brassicaceae</taxon>
        <taxon>Coluteocarpeae</taxon>
        <taxon>Microthlaspi</taxon>
    </lineage>
</organism>
<gene>
    <name evidence="2" type="ORF">MERR_LOCUS6046</name>
</gene>
<name>A0A6D2HTP3_9BRAS</name>
<evidence type="ECO:0000256" key="1">
    <source>
        <dbReference type="SAM" id="MobiDB-lite"/>
    </source>
</evidence>
<accession>A0A6D2HTP3</accession>
<dbReference type="AlphaFoldDB" id="A0A6D2HTP3"/>
<evidence type="ECO:0000313" key="3">
    <source>
        <dbReference type="Proteomes" id="UP000467841"/>
    </source>
</evidence>
<reference evidence="2" key="1">
    <citation type="submission" date="2020-01" db="EMBL/GenBank/DDBJ databases">
        <authorList>
            <person name="Mishra B."/>
        </authorList>
    </citation>
    <scope>NUCLEOTIDE SEQUENCE [LARGE SCALE GENOMIC DNA]</scope>
</reference>
<dbReference type="Proteomes" id="UP000467841">
    <property type="component" value="Unassembled WGS sequence"/>
</dbReference>
<dbReference type="EMBL" id="CACVBM020000421">
    <property type="protein sequence ID" value="CAA7018811.1"/>
    <property type="molecule type" value="Genomic_DNA"/>
</dbReference>
<protein>
    <submittedName>
        <fullName evidence="2">Uncharacterized protein</fullName>
    </submittedName>
</protein>
<comment type="caution">
    <text evidence="2">The sequence shown here is derived from an EMBL/GenBank/DDBJ whole genome shotgun (WGS) entry which is preliminary data.</text>
</comment>
<feature type="region of interest" description="Disordered" evidence="1">
    <location>
        <begin position="50"/>
        <end position="94"/>
    </location>
</feature>
<keyword evidence="3" id="KW-1185">Reference proteome</keyword>